<dbReference type="EMBL" id="CP075870">
    <property type="protein sequence ID" value="QYT05781.1"/>
    <property type="molecule type" value="Genomic_DNA"/>
</dbReference>
<dbReference type="Proteomes" id="UP000826661">
    <property type="component" value="Chromosome VII"/>
</dbReference>
<accession>A0A8G0PKH9</accession>
<feature type="region of interest" description="Disordered" evidence="1">
    <location>
        <begin position="1"/>
        <end position="35"/>
    </location>
</feature>
<organism evidence="2 3">
    <name type="scientific">Trichoderma simmonsii</name>
    <dbReference type="NCBI Taxonomy" id="1491479"/>
    <lineage>
        <taxon>Eukaryota</taxon>
        <taxon>Fungi</taxon>
        <taxon>Dikarya</taxon>
        <taxon>Ascomycota</taxon>
        <taxon>Pezizomycotina</taxon>
        <taxon>Sordariomycetes</taxon>
        <taxon>Hypocreomycetidae</taxon>
        <taxon>Hypocreales</taxon>
        <taxon>Hypocreaceae</taxon>
        <taxon>Trichoderma</taxon>
    </lineage>
</organism>
<evidence type="ECO:0000256" key="1">
    <source>
        <dbReference type="SAM" id="MobiDB-lite"/>
    </source>
</evidence>
<sequence>MASNPKKTSGQTHRLLRKTIKREKKRNDDEDEGVIEKEKNKKTRVLTGGCESCSRIVSGQSRAMELQLLHWFVVHGLAEASKAAGSAGSAPLSSARSGGIEAVDWRDAGCKG</sequence>
<keyword evidence="3" id="KW-1185">Reference proteome</keyword>
<feature type="compositionally biased region" description="Basic residues" evidence="1">
    <location>
        <begin position="14"/>
        <end position="24"/>
    </location>
</feature>
<dbReference type="AlphaFoldDB" id="A0A8G0PKH9"/>
<gene>
    <name evidence="2" type="ORF">H0G86_012663</name>
</gene>
<reference evidence="2 3" key="1">
    <citation type="journal article" date="2021" name="BMC Genomics">
        <title>Telomere-to-telomere genome assembly of asparaginase-producing Trichoderma simmonsii.</title>
        <authorList>
            <person name="Chung D."/>
            <person name="Kwon Y.M."/>
            <person name="Yang Y."/>
        </authorList>
    </citation>
    <scope>NUCLEOTIDE SEQUENCE [LARGE SCALE GENOMIC DNA]</scope>
    <source>
        <strain evidence="2 3">GH-Sj1</strain>
    </source>
</reference>
<feature type="compositionally biased region" description="Polar residues" evidence="1">
    <location>
        <begin position="1"/>
        <end position="12"/>
    </location>
</feature>
<protein>
    <submittedName>
        <fullName evidence="2">Uncharacterized protein</fullName>
    </submittedName>
</protein>
<name>A0A8G0PKH9_9HYPO</name>
<evidence type="ECO:0000313" key="3">
    <source>
        <dbReference type="Proteomes" id="UP000826661"/>
    </source>
</evidence>
<proteinExistence type="predicted"/>
<evidence type="ECO:0000313" key="2">
    <source>
        <dbReference type="EMBL" id="QYT05781.1"/>
    </source>
</evidence>